<proteinExistence type="predicted"/>
<feature type="region of interest" description="Disordered" evidence="2">
    <location>
        <begin position="219"/>
        <end position="238"/>
    </location>
</feature>
<evidence type="ECO:0000313" key="4">
    <source>
        <dbReference type="Proteomes" id="UP000250235"/>
    </source>
</evidence>
<keyword evidence="1" id="KW-0175">Coiled coil</keyword>
<reference evidence="3 4" key="1">
    <citation type="journal article" date="2015" name="Proc. Natl. Acad. Sci. U.S.A.">
        <title>The resurrection genome of Boea hygrometrica: A blueprint for survival of dehydration.</title>
        <authorList>
            <person name="Xiao L."/>
            <person name="Yang G."/>
            <person name="Zhang L."/>
            <person name="Yang X."/>
            <person name="Zhao S."/>
            <person name="Ji Z."/>
            <person name="Zhou Q."/>
            <person name="Hu M."/>
            <person name="Wang Y."/>
            <person name="Chen M."/>
            <person name="Xu Y."/>
            <person name="Jin H."/>
            <person name="Xiao X."/>
            <person name="Hu G."/>
            <person name="Bao F."/>
            <person name="Hu Y."/>
            <person name="Wan P."/>
            <person name="Li L."/>
            <person name="Deng X."/>
            <person name="Kuang T."/>
            <person name="Xiang C."/>
            <person name="Zhu J.K."/>
            <person name="Oliver M.J."/>
            <person name="He Y."/>
        </authorList>
    </citation>
    <scope>NUCLEOTIDE SEQUENCE [LARGE SCALE GENOMIC DNA]</scope>
    <source>
        <strain evidence="4">cv. XS01</strain>
    </source>
</reference>
<organism evidence="3 4">
    <name type="scientific">Dorcoceras hygrometricum</name>
    <dbReference type="NCBI Taxonomy" id="472368"/>
    <lineage>
        <taxon>Eukaryota</taxon>
        <taxon>Viridiplantae</taxon>
        <taxon>Streptophyta</taxon>
        <taxon>Embryophyta</taxon>
        <taxon>Tracheophyta</taxon>
        <taxon>Spermatophyta</taxon>
        <taxon>Magnoliopsida</taxon>
        <taxon>eudicotyledons</taxon>
        <taxon>Gunneridae</taxon>
        <taxon>Pentapetalae</taxon>
        <taxon>asterids</taxon>
        <taxon>lamiids</taxon>
        <taxon>Lamiales</taxon>
        <taxon>Gesneriaceae</taxon>
        <taxon>Didymocarpoideae</taxon>
        <taxon>Trichosporeae</taxon>
        <taxon>Loxocarpinae</taxon>
        <taxon>Dorcoceras</taxon>
    </lineage>
</organism>
<dbReference type="EMBL" id="KV010627">
    <property type="protein sequence ID" value="KZV27505.1"/>
    <property type="molecule type" value="Genomic_DNA"/>
</dbReference>
<dbReference type="Proteomes" id="UP000250235">
    <property type="component" value="Unassembled WGS sequence"/>
</dbReference>
<dbReference type="AlphaFoldDB" id="A0A2Z7B713"/>
<feature type="coiled-coil region" evidence="1">
    <location>
        <begin position="1009"/>
        <end position="1036"/>
    </location>
</feature>
<name>A0A2Z7B713_9LAMI</name>
<feature type="compositionally biased region" description="Polar residues" evidence="2">
    <location>
        <begin position="965"/>
        <end position="984"/>
    </location>
</feature>
<sequence length="1079" mass="120971">MFKALETSGLRGFLVCESVLYDKELQQFFETALVQGEDITGAVSGKFFSISQAQFANVFALPTEGLVNFSEVPKDKVYDERTFFSKKGEQVEIHGKKKPMKYEFRLLNDILAKDVTVKAGSFDSVTVERFQMMTAIHYGLKVNWGKVLFNVLKDMVDKSQRKAKGFATQIGVLLKGMPTITMGDGVSFPSAKILSMKTVNTYIATNTTIDAREEQGMISETTVKRTPKSKKKSSSADDTPVKVISEIYESKKRVATEDNAPAIPNKRRTVKTKPSFSQASLDIVNVAQDVVPIQLGVSEIERGGQGVDEAVFEEDFARWLDDFVARNSEPEFVDTRIDTRAEGSISPVVDKEMNKSVDRERVTEETMSIDDLLLQISDDLMLPSITAVELTKIRLGKGILVEDEPVRGNPAREMVELICRDVDFLVQLRDQVMVDVVNFFHSFSINKLTNFDALLALREKEKFMLEWAATDSLETAVKRKMYILAKYKELLLRKIMESHRQFYTPGQPWTATASQIFDLQSDAHSKSLEDLLAQQREHGLPLAQPCPSPIVDSSVDSCAVLARLYSIANSTCWVRPMILVNGVWTPLQGPDFWRSSCRLSIFLNKMKMTAPAIQDTFVPHVSFVEPVQYWEAAPWLIRTLQWTKVCKEIVQYSMFGGLRPVRKDICQDIIVYNLGVERIPADFLSMFAQGMACHNFVDSVVQMASGDLQEVDITGDEEVDLVSSDVSTVYRSPSPIFQEVDSVEHDLLFAFGLAIFPSVAQEERLYFVQSLEYSPAISLHQESSSSSTDVSMHFDSTDVPLNAQEDTQASETVDFTVFKDALEDLRSSIFQRIHDSNCEILSKVNAVELGVRGDLLKLQVLLRQSLENACRVLERQGTTQVTQINDLKKVLMAPIGTIFQDLFDIKKKQREQDAKLIALDGQIAAIRSEQLDFQTKIAADILSLSTQVGDIPDYIRGGDAKNGEIGSSSRPSTVRTQTQKFPPTTGTFAERAEQARKHIIESGQVSSIEEAAERVIEADRRESDRLERERERERREFMKLGCSESGLGKVEILILLFGLSGQKSTVDEVLRMVISANSS</sequence>
<gene>
    <name evidence="3" type="ORF">F511_22358</name>
</gene>
<accession>A0A2Z7B713</accession>
<keyword evidence="4" id="KW-1185">Reference proteome</keyword>
<evidence type="ECO:0008006" key="5">
    <source>
        <dbReference type="Google" id="ProtNLM"/>
    </source>
</evidence>
<protein>
    <recommendedName>
        <fullName evidence="5">Delphilin-like</fullName>
    </recommendedName>
</protein>
<evidence type="ECO:0000313" key="3">
    <source>
        <dbReference type="EMBL" id="KZV27505.1"/>
    </source>
</evidence>
<feature type="region of interest" description="Disordered" evidence="2">
    <location>
        <begin position="955"/>
        <end position="984"/>
    </location>
</feature>
<evidence type="ECO:0000256" key="2">
    <source>
        <dbReference type="SAM" id="MobiDB-lite"/>
    </source>
</evidence>
<evidence type="ECO:0000256" key="1">
    <source>
        <dbReference type="SAM" id="Coils"/>
    </source>
</evidence>